<feature type="region of interest" description="Disordered" evidence="2">
    <location>
        <begin position="209"/>
        <end position="340"/>
    </location>
</feature>
<dbReference type="InterPro" id="IPR026081">
    <property type="entry name" value="DISC1"/>
</dbReference>
<evidence type="ECO:0000256" key="1">
    <source>
        <dbReference type="SAM" id="Coils"/>
    </source>
</evidence>
<feature type="compositionally biased region" description="Acidic residues" evidence="2">
    <location>
        <begin position="1293"/>
        <end position="1312"/>
    </location>
</feature>
<feature type="compositionally biased region" description="Polar residues" evidence="2">
    <location>
        <begin position="426"/>
        <end position="437"/>
    </location>
</feature>
<accession>A0A448YXQ4</accession>
<feature type="compositionally biased region" description="Low complexity" evidence="2">
    <location>
        <begin position="248"/>
        <end position="286"/>
    </location>
</feature>
<feature type="coiled-coil region" evidence="1">
    <location>
        <begin position="934"/>
        <end position="1001"/>
    </location>
</feature>
<feature type="compositionally biased region" description="Acidic residues" evidence="2">
    <location>
        <begin position="1327"/>
        <end position="1371"/>
    </location>
</feature>
<feature type="region of interest" description="Disordered" evidence="2">
    <location>
        <begin position="353"/>
        <end position="377"/>
    </location>
</feature>
<feature type="compositionally biased region" description="Basic residues" evidence="2">
    <location>
        <begin position="291"/>
        <end position="300"/>
    </location>
</feature>
<dbReference type="OrthoDB" id="79523at2759"/>
<feature type="compositionally biased region" description="Low complexity" evidence="2">
    <location>
        <begin position="496"/>
        <end position="508"/>
    </location>
</feature>
<organism evidence="3 4">
    <name type="scientific">Pseudo-nitzschia multistriata</name>
    <dbReference type="NCBI Taxonomy" id="183589"/>
    <lineage>
        <taxon>Eukaryota</taxon>
        <taxon>Sar</taxon>
        <taxon>Stramenopiles</taxon>
        <taxon>Ochrophyta</taxon>
        <taxon>Bacillariophyta</taxon>
        <taxon>Bacillariophyceae</taxon>
        <taxon>Bacillariophycidae</taxon>
        <taxon>Bacillariales</taxon>
        <taxon>Bacillariaceae</taxon>
        <taxon>Pseudo-nitzschia</taxon>
    </lineage>
</organism>
<sequence>MFGGLEIKGASSPDAGDAPDNTPDTKGPEAGEQPPAVSSFGFMNAGPAAPGPAPAAPVSSFSFMNSAPAVAPEKPQSSPPGAAAGSSFSFMNASPAAPEPTPMSPANAAPAAAPAASGFSFMASEPTTPKAEPPVVESPSEVPPASPAMGMATTTATTTTTATATASSGFDFMNSMAAPAETMAPPAGAVGDTIIPTIAEEAPAAPPVVSGFSFLSDTAAPPTASEGTDPQQPDLPTAIHTRTNSHNSISSALSTPSLSSAPTPSPAVPAMTTAGGIAGAGITFGTSSSKPRIKKKKLRSQKIGIGASQSDATTTADAPVPTPAPAPPATEVKSARDEALEATKKAEAFMQSKAMEAAKSAERKPPPAATTTESVQNLGLEPSASTDEILAAAQEAAEKAKILQYQQTGKSSGGFMGTFFKGFRASPSTVGSAPMANSSKHSVGSSSNGSASGMDRLAKEQEVAKQAIAQRQLLQQQQDAVSKTIKEEDQDDDEVVVTTSVATSVVSTKPEEVATPAEPIKFTPATPSSASGISSFVPATIPSPFKPSATTSFKPAAAPNYGGIKVGAAPAPAQPKKRTSNTPKDIFEGYQEYFSQAVDTAMKKVEDARNTKKGLLEERFVALAKDRFATRELEQIEELQQVAIEEEDYEQADELGQMLDAHQREKSEVANMLKSNELALERLEAEKTSLGGIISSCFQDLASRLEELKNKELANEKQDDNETLTQYAAISKQLSDEHERLQQDLKHLERDEKLVAEERKELEGSINEQTGEIETEKEEAGTKLKEVEEEIEELRKLVESKQKEAANLRTKMFGFEDSIAKVRVKFARQLNRVNNKEMTVKQNRREWEIENDQYTKQKEAHDLQVESHSNALLVHEELLNTLESELKLSREFSEFTPAQLGFMEEESEAEEKDSSNEGSLAQLKANVVKCEGAVDAAKKSLKATTSAIQNLETERDGLAARIPELETQKKAAAAARDFKSAGKFSKEIKDATSRIQECEQELNGDAKAKKSAAEETLRQLDLDLLEAKKIADAEEKLSGEKRMATLSKKIEQLTKEKKERCGDASSEGNSVKCVGARLLESQIKMLMAEGSELGSKYGGWGDLVTSIGLEDAPGGVDSNESEANGGTSETAKEMVGSKLSEEELQARLAKAKELIAKSAKLEEMVQEAADRDDYEAAGELQEEVDKINSEIEEMNITDEECELLAQEETLLGPDPPAKEEEECGLTTEERVAKARELTTKQSELEQQVEAAAEIEDFEKAEEHQTSLDQINSELEELNLTDAERELLAKEEEAPASEEEEPLDEEEGEENVEPSEGGACEEEKKECPDEDECKETAEDEEKDQNDDDEENEKEPSAESEESEPVVQEEQEVPENAVEPSE</sequence>
<feature type="compositionally biased region" description="Low complexity" evidence="2">
    <location>
        <begin position="104"/>
        <end position="124"/>
    </location>
</feature>
<feature type="compositionally biased region" description="Basic and acidic residues" evidence="2">
    <location>
        <begin position="1281"/>
        <end position="1292"/>
    </location>
</feature>
<dbReference type="GO" id="GO:0005815">
    <property type="term" value="C:microtubule organizing center"/>
    <property type="evidence" value="ECO:0007669"/>
    <property type="project" value="TreeGrafter"/>
</dbReference>
<gene>
    <name evidence="3" type="ORF">PSNMU_V1.4_AUG-EV-PASAV3_0012340</name>
</gene>
<evidence type="ECO:0000313" key="3">
    <source>
        <dbReference type="EMBL" id="VEU34524.1"/>
    </source>
</evidence>
<keyword evidence="1" id="KW-0175">Coiled coil</keyword>
<evidence type="ECO:0000313" key="4">
    <source>
        <dbReference type="Proteomes" id="UP000291116"/>
    </source>
</evidence>
<evidence type="ECO:0000256" key="2">
    <source>
        <dbReference type="SAM" id="MobiDB-lite"/>
    </source>
</evidence>
<feature type="compositionally biased region" description="Low complexity" evidence="2">
    <location>
        <begin position="466"/>
        <end position="478"/>
    </location>
</feature>
<feature type="compositionally biased region" description="Polar residues" evidence="2">
    <location>
        <begin position="525"/>
        <end position="534"/>
    </location>
</feature>
<feature type="region of interest" description="Disordered" evidence="2">
    <location>
        <begin position="1"/>
        <end position="151"/>
    </location>
</feature>
<dbReference type="GO" id="GO:0005874">
    <property type="term" value="C:microtubule"/>
    <property type="evidence" value="ECO:0007669"/>
    <property type="project" value="TreeGrafter"/>
</dbReference>
<feature type="compositionally biased region" description="Low complexity" evidence="2">
    <location>
        <begin position="79"/>
        <end position="90"/>
    </location>
</feature>
<reference evidence="3 4" key="1">
    <citation type="submission" date="2019-01" db="EMBL/GenBank/DDBJ databases">
        <authorList>
            <person name="Ferrante I. M."/>
        </authorList>
    </citation>
    <scope>NUCLEOTIDE SEQUENCE [LARGE SCALE GENOMIC DNA]</scope>
    <source>
        <strain evidence="3 4">B856</strain>
    </source>
</reference>
<name>A0A448YXQ4_9STRA</name>
<dbReference type="PANTHER" id="PTHR14332:SF3">
    <property type="entry name" value="DISRUPTED IN SCHIZOPHRENIA 1 PROTEIN"/>
    <property type="match status" value="1"/>
</dbReference>
<dbReference type="GO" id="GO:0045111">
    <property type="term" value="C:intermediate filament cytoskeleton"/>
    <property type="evidence" value="ECO:0007669"/>
    <property type="project" value="TreeGrafter"/>
</dbReference>
<dbReference type="Proteomes" id="UP000291116">
    <property type="component" value="Unassembled WGS sequence"/>
</dbReference>
<feature type="region of interest" description="Disordered" evidence="2">
    <location>
        <begin position="426"/>
        <end position="584"/>
    </location>
</feature>
<keyword evidence="4" id="KW-1185">Reference proteome</keyword>
<dbReference type="PANTHER" id="PTHR14332">
    <property type="entry name" value="DISRUPTED IN SCHIZOPHRENIA 1 PROTEIN"/>
    <property type="match status" value="1"/>
</dbReference>
<proteinExistence type="predicted"/>
<feature type="region of interest" description="Disordered" evidence="2">
    <location>
        <begin position="1111"/>
        <end position="1138"/>
    </location>
</feature>
<feature type="region of interest" description="Disordered" evidence="2">
    <location>
        <begin position="1255"/>
        <end position="1380"/>
    </location>
</feature>
<feature type="compositionally biased region" description="Low complexity" evidence="2">
    <location>
        <begin position="438"/>
        <end position="453"/>
    </location>
</feature>
<protein>
    <recommendedName>
        <fullName evidence="5">UVR domain-containing protein</fullName>
    </recommendedName>
</protein>
<feature type="coiled-coil region" evidence="1">
    <location>
        <begin position="1141"/>
        <end position="1197"/>
    </location>
</feature>
<feature type="coiled-coil region" evidence="1">
    <location>
        <begin position="724"/>
        <end position="811"/>
    </location>
</feature>
<feature type="region of interest" description="Disordered" evidence="2">
    <location>
        <begin position="1207"/>
        <end position="1227"/>
    </location>
</feature>
<dbReference type="EMBL" id="CAACVS010000031">
    <property type="protein sequence ID" value="VEU34524.1"/>
    <property type="molecule type" value="Genomic_DNA"/>
</dbReference>
<evidence type="ECO:0008006" key="5">
    <source>
        <dbReference type="Google" id="ProtNLM"/>
    </source>
</evidence>